<proteinExistence type="inferred from homology"/>
<feature type="transmembrane region" description="Helical" evidence="6">
    <location>
        <begin position="2063"/>
        <end position="2082"/>
    </location>
</feature>
<sequence length="2097" mass="231971">MIKRLIAGMLTAAVAIPTNFMPVQAAKQTAEDYVIYPTPHKMEYQEGDYILGKEMNVIYDTGIDEATKDRLEEAAALKDIKVKESDEPKKGATNVYVGVHGEDGEAEDYITKEYAPEDALFEKTDSYFLASDENVISVLGKDTDSAFYGLTTLYHVFAQLDSLTIRNFEIEDYADVVSRGFIEGYYGNPWSTEDRVNLMKWGGYYKLNAYFYAPKDDPKHRTQWDELYTEEELKTKIRPLAEAGNESKCRYVYALHPFPAGNHLRFDEHYEEDLAKLQAKFKQVIDQGVRQIAILADDFWNPGGQNGLRLLNDMTEWLKEVKKEYPDMKMTIPYVPYDYMGNGSSQELQILKQAPDNVQIVMTGGRVWGEVTDNFTSTFTNNVGRGPFMWINWPCTDNSKKHLIMGGYDTFLHPGVEPSKIQGIMLNPMQQSEPSKVAIFGNASYAWNIWETKEEAEEIWNASFSFVDHNSAISNEASDALREMSKHMINQAMDSRVTALQESVVLKEQLNAFKEKLEAETLTAADVDAMIEEFELLQEAAKTYRASGNEAIKEQIVYWLDCWDDTTEAAIAYLNGVKSDLEGDVSAVINYNTAGKTAFDQSKTHDFLYVDHQEYAEVGVQHIVPFINTLAEYVSAKAETAINPDKVIQKFITSRKDTPEGTKENLFDGDESTKVIYKNPNSLSKDDYIGVEYNKMIDVDSIRFVLGTGKDHFEHAKLQYMAEDGTWTDLTLEGMDNNFTGVQGKVQDISVEEENLPKDLKAKGIRLIATADNKNDCWLEIREIQINNQKEAPTETEHYTGTVTLSGISAQSGTTTDKLFDGDLSTEAWLAKGPYENPNRDTIAEGAYIQVTLPEAKQIGSVRMTQGQSAANDVFKKAEVQYSVDGQNNWKKAGDLTNAKDQTVNFTTSEKIKAIRIVNKEQTAGWVRVGELDIRAPKNATTPITYKVMKTDRWTVAQNTKETSLYDGDDDTYVWYDPDGSANSTEDDVMVDDFLGYDLGTEAILDKAHIVVGHDGGDKIVKYAVETSVDNNTWTPVKGYESHTGAATGKDVLDIDLNGVTARYIRIRNLEQKGSWAKFSEFTVEQRISQAGTIENIYTNVENHGMVGQVEEGVSSLQPGTISLEKGQYIGVDLKNIKAIQNIAVKAGDNANVKVQSSMNGVIWTDVNTKALEDARYVRLYNASDATANVAIEEFAVTYAFIGEKAVESDFAQNSSAEDLRTTGKVNNLFDGNLATSGKITGTQDAGKKIVFDLGQTVDFKSFRYYMKETSVDFLRHAKFEVADSKDAPDNEWTKILEVGNANAVNLPNTATAKDAEYLTHDSKNPGNMYAEGTGLSASGRYLRIVPLTTYTGRWVELYELQINGGAYMTTESNRDVVSEVTEEAGKIPSNMFDGDFTTTYKPSAENASFTYRVSEPNQRTIRIIQNGKVSNATVKAVLYKNGEKQEAVTIGKLNQTINEFAVAKDSQILEIIVTWEKDIPELSIIKTNEKEKAAVNKDALNEAIKKPIADNWTAGSKQAVKDAKAVAEEIAANEYVTQEVVDMAEKALLSAHKNAVVKGDVTALENALKNQKAGKENVGTEEQPVYVEIYSARTYAAYETVIAQIEEVLKDKENISEKEVADLLAKLEEAENALQYSLVQRELAELELQNAPVYDEANYTKESYKSYTTAKTALDAIVKADKAERKNPKEIYEARNVFEQAKQGLVNTEALNAKLAEIAKKDETLYTEDSWAALQDVVKTAQGYLNNGTKDQVADIIKALDKAVESLVLAEGSESDVQKVIDELRELNKDDYTSASYEVLSLAIAKAEKDMSKGDAELDKANIAAMREAQKALVSIVDLKAAIAESEKYNAENYTADSYKVLQDAVAAAEALKADGTKESVAKGAEVIRAAIKGLEKLASGMDEYRDSIILKTPAEDYTDASYAAYKAAYDTLMELDAKTTTEEEFQDAKSAFENAEAKLVVQLADYTKVNEAKAKIPADLSVYTDDSVKALKDVLAGIDENLPRSKQKEVDAYADAIEAAIGNLVLKQQNGGGTAGTPDNGTSGTPNGGSSNGAAATGDSVNVSVMAALLLSLLAIVVLMRRKMFLNLSGKDDTL</sequence>
<evidence type="ECO:0000256" key="1">
    <source>
        <dbReference type="ARBA" id="ARBA00022801"/>
    </source>
</evidence>
<evidence type="ECO:0000259" key="9">
    <source>
        <dbReference type="PROSITE" id="PS52009"/>
    </source>
</evidence>
<dbReference type="InterPro" id="IPR017853">
    <property type="entry name" value="GH"/>
</dbReference>
<dbReference type="PROSITE" id="PS52009">
    <property type="entry name" value="GH84"/>
    <property type="match status" value="1"/>
</dbReference>
<dbReference type="GO" id="GO:0004415">
    <property type="term" value="F:hyalurononglucosaminidase activity"/>
    <property type="evidence" value="ECO:0007669"/>
    <property type="project" value="UniProtKB-EC"/>
</dbReference>
<dbReference type="InterPro" id="IPR051822">
    <property type="entry name" value="Glycosyl_Hydrolase_84"/>
</dbReference>
<dbReference type="GO" id="GO:0016231">
    <property type="term" value="F:beta-N-acetylglucosaminidase activity"/>
    <property type="evidence" value="ECO:0007669"/>
    <property type="project" value="TreeGrafter"/>
</dbReference>
<evidence type="ECO:0000256" key="6">
    <source>
        <dbReference type="SAM" id="Phobius"/>
    </source>
</evidence>
<protein>
    <submittedName>
        <fullName evidence="10">Hyaluronoglucosaminidase</fullName>
        <ecNumber evidence="10">3.2.1.35</ecNumber>
    </submittedName>
</protein>
<evidence type="ECO:0000256" key="7">
    <source>
        <dbReference type="SAM" id="SignalP"/>
    </source>
</evidence>
<dbReference type="SUPFAM" id="SSF55545">
    <property type="entry name" value="beta-N-acetylhexosaminidase-like domain"/>
    <property type="match status" value="1"/>
</dbReference>
<dbReference type="GO" id="GO:0009100">
    <property type="term" value="P:glycoprotein metabolic process"/>
    <property type="evidence" value="ECO:0007669"/>
    <property type="project" value="TreeGrafter"/>
</dbReference>
<organism evidence="10">
    <name type="scientific">[Clostridium] nexile</name>
    <dbReference type="NCBI Taxonomy" id="29361"/>
    <lineage>
        <taxon>Bacteria</taxon>
        <taxon>Bacillati</taxon>
        <taxon>Bacillota</taxon>
        <taxon>Clostridia</taxon>
        <taxon>Lachnospirales</taxon>
        <taxon>Lachnospiraceae</taxon>
        <taxon>Tyzzerella</taxon>
    </lineage>
</organism>
<dbReference type="PANTHER" id="PTHR13170:SF16">
    <property type="entry name" value="PROTEIN O-GLCNACASE"/>
    <property type="match status" value="1"/>
</dbReference>
<dbReference type="InterPro" id="IPR011496">
    <property type="entry name" value="O-GlcNAcase_cat"/>
</dbReference>
<feature type="chain" id="PRO_5027066825" evidence="7">
    <location>
        <begin position="26"/>
        <end position="2097"/>
    </location>
</feature>
<comment type="similarity">
    <text evidence="3">Belongs to the glycosyl hydrolase 84 family.</text>
</comment>
<keyword evidence="2 3" id="KW-0326">Glycosidase</keyword>
<dbReference type="PANTHER" id="PTHR13170">
    <property type="entry name" value="O-GLCNACASE"/>
    <property type="match status" value="1"/>
</dbReference>
<dbReference type="InterPro" id="IPR015882">
    <property type="entry name" value="HEX_bac_N"/>
</dbReference>
<dbReference type="EC" id="3.2.1.35" evidence="10"/>
<dbReference type="InterPro" id="IPR000421">
    <property type="entry name" value="FA58C"/>
</dbReference>
<dbReference type="Pfam" id="PF00754">
    <property type="entry name" value="F5_F8_type_C"/>
    <property type="match status" value="3"/>
</dbReference>
<evidence type="ECO:0000259" key="8">
    <source>
        <dbReference type="PROSITE" id="PS50022"/>
    </source>
</evidence>
<dbReference type="PROSITE" id="PS50022">
    <property type="entry name" value="FA58C_3"/>
    <property type="match status" value="1"/>
</dbReference>
<keyword evidence="6" id="KW-0812">Transmembrane</keyword>
<dbReference type="EMBL" id="CACRTG010000001">
    <property type="protein sequence ID" value="VYS78417.1"/>
    <property type="molecule type" value="Genomic_DNA"/>
</dbReference>
<dbReference type="Gene3D" id="3.30.379.10">
    <property type="entry name" value="Chitobiase/beta-hexosaminidase domain 2-like"/>
    <property type="match status" value="1"/>
</dbReference>
<feature type="active site" description="Proton donor" evidence="3">
    <location>
        <position position="298"/>
    </location>
</feature>
<dbReference type="Gene3D" id="1.20.58.460">
    <property type="entry name" value="Hyaluronidase post-catalytic domain-like"/>
    <property type="match status" value="1"/>
</dbReference>
<keyword evidence="7" id="KW-0732">Signal</keyword>
<keyword evidence="6" id="KW-1133">Transmembrane helix</keyword>
<feature type="coiled-coil region" evidence="4">
    <location>
        <begin position="1599"/>
        <end position="1634"/>
    </location>
</feature>
<feature type="region of interest" description="Disordered" evidence="5">
    <location>
        <begin position="2032"/>
        <end position="2055"/>
    </location>
</feature>
<dbReference type="InterPro" id="IPR029018">
    <property type="entry name" value="Hex-like_dom2"/>
</dbReference>
<evidence type="ECO:0000256" key="5">
    <source>
        <dbReference type="SAM" id="MobiDB-lite"/>
    </source>
</evidence>
<dbReference type="Gene3D" id="3.20.20.80">
    <property type="entry name" value="Glycosidases"/>
    <property type="match status" value="1"/>
</dbReference>
<feature type="compositionally biased region" description="Low complexity" evidence="5">
    <location>
        <begin position="2038"/>
        <end position="2047"/>
    </location>
</feature>
<dbReference type="GO" id="GO:0005975">
    <property type="term" value="P:carbohydrate metabolic process"/>
    <property type="evidence" value="ECO:0007669"/>
    <property type="project" value="UniProtKB-ARBA"/>
</dbReference>
<accession>A0A6N2RC12</accession>
<dbReference type="Pfam" id="PF07555">
    <property type="entry name" value="NAGidase"/>
    <property type="match status" value="1"/>
</dbReference>
<dbReference type="Gene3D" id="2.60.120.260">
    <property type="entry name" value="Galactose-binding domain-like"/>
    <property type="match status" value="5"/>
</dbReference>
<keyword evidence="6" id="KW-0472">Membrane</keyword>
<gene>
    <name evidence="10" type="primary">nagH_1</name>
    <name evidence="10" type="ORF">CNLFYP112_00094</name>
</gene>
<feature type="signal peptide" evidence="7">
    <location>
        <begin position="1"/>
        <end position="25"/>
    </location>
</feature>
<dbReference type="Pfam" id="PF02838">
    <property type="entry name" value="Glyco_hydro_20b"/>
    <property type="match status" value="1"/>
</dbReference>
<evidence type="ECO:0000256" key="2">
    <source>
        <dbReference type="ARBA" id="ARBA00023295"/>
    </source>
</evidence>
<dbReference type="SUPFAM" id="SSF51445">
    <property type="entry name" value="(Trans)glycosidases"/>
    <property type="match status" value="1"/>
</dbReference>
<feature type="domain" description="F5/8 type C" evidence="8">
    <location>
        <begin position="929"/>
        <end position="1089"/>
    </location>
</feature>
<dbReference type="InterPro" id="IPR008979">
    <property type="entry name" value="Galactose-bd-like_sf"/>
</dbReference>
<evidence type="ECO:0000313" key="10">
    <source>
        <dbReference type="EMBL" id="VYS78417.1"/>
    </source>
</evidence>
<reference evidence="10" key="1">
    <citation type="submission" date="2019-11" db="EMBL/GenBank/DDBJ databases">
        <authorList>
            <person name="Feng L."/>
        </authorList>
    </citation>
    <scope>NUCLEOTIDE SEQUENCE</scope>
    <source>
        <strain evidence="10">CnexileLFYP112</strain>
    </source>
</reference>
<keyword evidence="1 3" id="KW-0378">Hydrolase</keyword>
<evidence type="ECO:0000256" key="4">
    <source>
        <dbReference type="SAM" id="Coils"/>
    </source>
</evidence>
<evidence type="ECO:0000256" key="3">
    <source>
        <dbReference type="PROSITE-ProRule" id="PRU01353"/>
    </source>
</evidence>
<dbReference type="SUPFAM" id="SSF49785">
    <property type="entry name" value="Galactose-binding domain-like"/>
    <property type="match status" value="5"/>
</dbReference>
<keyword evidence="4" id="KW-0175">Coiled coil</keyword>
<dbReference type="SUPFAM" id="SSF140657">
    <property type="entry name" value="Hyaluronidase post-catalytic domain-like"/>
    <property type="match status" value="1"/>
</dbReference>
<feature type="domain" description="GH84" evidence="9">
    <location>
        <begin position="177"/>
        <end position="450"/>
    </location>
</feature>
<dbReference type="Gene3D" id="1.20.1270.90">
    <property type="entry name" value="AF1782-like"/>
    <property type="match status" value="3"/>
</dbReference>
<name>A0A6N2RC12_9FIRM</name>